<dbReference type="CDD" id="cd03517">
    <property type="entry name" value="Link_domain_CSPGs_modules_1_3"/>
    <property type="match status" value="1"/>
</dbReference>
<feature type="region of interest" description="Disordered" evidence="25">
    <location>
        <begin position="416"/>
        <end position="437"/>
    </location>
</feature>
<dbReference type="InParanoid" id="A0A6P7NXA8"/>
<dbReference type="FunFam" id="3.10.100.10:FF:000003">
    <property type="entry name" value="Versican core protein"/>
    <property type="match status" value="1"/>
</dbReference>
<dbReference type="InterPro" id="IPR018378">
    <property type="entry name" value="C-type_lectin_CS"/>
</dbReference>
<dbReference type="SMART" id="SM00406">
    <property type="entry name" value="IGv"/>
    <property type="match status" value="1"/>
</dbReference>
<dbReference type="CDD" id="cd00033">
    <property type="entry name" value="CCP"/>
    <property type="match status" value="1"/>
</dbReference>
<dbReference type="Pfam" id="PF00059">
    <property type="entry name" value="Lectin_C"/>
    <property type="match status" value="1"/>
</dbReference>
<dbReference type="CDD" id="cd00054">
    <property type="entry name" value="EGF_CA"/>
    <property type="match status" value="2"/>
</dbReference>
<dbReference type="InterPro" id="IPR000538">
    <property type="entry name" value="Link_dom"/>
</dbReference>
<dbReference type="FunFam" id="2.10.70.10:FF:000003">
    <property type="entry name" value="Versican core protein"/>
    <property type="match status" value="1"/>
</dbReference>
<dbReference type="GO" id="GO:0001750">
    <property type="term" value="C:photoreceptor outer segment"/>
    <property type="evidence" value="ECO:0007669"/>
    <property type="project" value="UniProtKB-SubCell"/>
</dbReference>
<dbReference type="GO" id="GO:0001501">
    <property type="term" value="P:skeletal system development"/>
    <property type="evidence" value="ECO:0007669"/>
    <property type="project" value="TreeGrafter"/>
</dbReference>
<feature type="domain" description="Sushi" evidence="30">
    <location>
        <begin position="1448"/>
        <end position="1508"/>
    </location>
</feature>
<evidence type="ECO:0000256" key="1">
    <source>
        <dbReference type="ARBA" id="ARBA00004504"/>
    </source>
</evidence>
<dbReference type="InterPro" id="IPR013106">
    <property type="entry name" value="Ig_V-set"/>
</dbReference>
<evidence type="ECO:0000256" key="17">
    <source>
        <dbReference type="ARBA" id="ARBA00043896"/>
    </source>
</evidence>
<dbReference type="RefSeq" id="XP_029024592.1">
    <property type="nucleotide sequence ID" value="XM_029168759.3"/>
</dbReference>
<dbReference type="InterPro" id="IPR016187">
    <property type="entry name" value="CTDL_fold"/>
</dbReference>
<dbReference type="FunFam" id="2.10.25.10:FF:000006">
    <property type="entry name" value="Versican core protein-like isoform 1"/>
    <property type="match status" value="1"/>
</dbReference>
<keyword evidence="7 26" id="KW-0732">Signal</keyword>
<dbReference type="InterPro" id="IPR001881">
    <property type="entry name" value="EGF-like_Ca-bd_dom"/>
</dbReference>
<evidence type="ECO:0000256" key="2">
    <source>
        <dbReference type="ARBA" id="ARBA00004593"/>
    </source>
</evidence>
<dbReference type="GO" id="GO:0005509">
    <property type="term" value="F:calcium ion binding"/>
    <property type="evidence" value="ECO:0007669"/>
    <property type="project" value="InterPro"/>
</dbReference>
<evidence type="ECO:0000256" key="5">
    <source>
        <dbReference type="ARBA" id="ARBA00022536"/>
    </source>
</evidence>
<dbReference type="SMART" id="SM00181">
    <property type="entry name" value="EGF"/>
    <property type="match status" value="2"/>
</dbReference>
<accession>A0A6P7NXA8</accession>
<dbReference type="PROSITE" id="PS01241">
    <property type="entry name" value="LINK_1"/>
    <property type="match status" value="1"/>
</dbReference>
<dbReference type="InterPro" id="IPR000436">
    <property type="entry name" value="Sushi_SCR_CCP_dom"/>
</dbReference>
<protein>
    <recommendedName>
        <fullName evidence="18">Versican core protein</fullName>
    </recommendedName>
    <alternativeName>
        <fullName evidence="19">Chondroitin sulfate proteoglycan core protein 2</fullName>
    </alternativeName>
    <alternativeName>
        <fullName evidence="20">Large fibroblast proteoglycan</fullName>
    </alternativeName>
    <alternativeName>
        <fullName evidence="21">PG-M</fullName>
    </alternativeName>
</protein>
<dbReference type="GO" id="GO:0030246">
    <property type="term" value="F:carbohydrate binding"/>
    <property type="evidence" value="ECO:0007669"/>
    <property type="project" value="UniProtKB-KW"/>
</dbReference>
<evidence type="ECO:0000256" key="11">
    <source>
        <dbReference type="ARBA" id="ARBA00022974"/>
    </source>
</evidence>
<dbReference type="Pfam" id="PF07686">
    <property type="entry name" value="V-set"/>
    <property type="match status" value="1"/>
</dbReference>
<evidence type="ECO:0000259" key="31">
    <source>
        <dbReference type="PROSITE" id="PS50963"/>
    </source>
</evidence>
<feature type="region of interest" description="Disordered" evidence="25">
    <location>
        <begin position="500"/>
        <end position="574"/>
    </location>
</feature>
<dbReference type="InterPro" id="IPR001304">
    <property type="entry name" value="C-type_lectin-like"/>
</dbReference>
<dbReference type="GO" id="GO:0072534">
    <property type="term" value="C:perineuronal net"/>
    <property type="evidence" value="ECO:0007669"/>
    <property type="project" value="TreeGrafter"/>
</dbReference>
<dbReference type="InterPro" id="IPR007110">
    <property type="entry name" value="Ig-like_dom"/>
</dbReference>
<feature type="compositionally biased region" description="Polar residues" evidence="25">
    <location>
        <begin position="895"/>
        <end position="907"/>
    </location>
</feature>
<feature type="compositionally biased region" description="Polar residues" evidence="25">
    <location>
        <begin position="828"/>
        <end position="855"/>
    </location>
</feature>
<dbReference type="SUPFAM" id="SSF57196">
    <property type="entry name" value="EGF/Laminin"/>
    <property type="match status" value="1"/>
</dbReference>
<evidence type="ECO:0000259" key="29">
    <source>
        <dbReference type="PROSITE" id="PS50835"/>
    </source>
</evidence>
<dbReference type="PROSITE" id="PS01186">
    <property type="entry name" value="EGF_2"/>
    <property type="match status" value="1"/>
</dbReference>
<dbReference type="Gene3D" id="2.60.40.10">
    <property type="entry name" value="Immunoglobulins"/>
    <property type="match status" value="1"/>
</dbReference>
<dbReference type="PROSITE" id="PS50963">
    <property type="entry name" value="LINK_2"/>
    <property type="match status" value="2"/>
</dbReference>
<feature type="disulfide bond" evidence="22">
    <location>
        <begin position="1269"/>
        <end position="1278"/>
    </location>
</feature>
<comment type="caution">
    <text evidence="22">Lacks conserved residue(s) required for the propagation of feature annotation.</text>
</comment>
<name>A0A6P7NXA8_BETSP</name>
<dbReference type="CDD" id="cd03520">
    <property type="entry name" value="Link_domain_CSPGs_modules_2_4"/>
    <property type="match status" value="1"/>
</dbReference>
<feature type="domain" description="C-type lectin" evidence="28">
    <location>
        <begin position="1330"/>
        <end position="1444"/>
    </location>
</feature>
<evidence type="ECO:0000256" key="22">
    <source>
        <dbReference type="PROSITE-ProRule" id="PRU00076"/>
    </source>
</evidence>
<keyword evidence="5 22" id="KW-0245">EGF-like domain</keyword>
<dbReference type="GO" id="GO:0007155">
    <property type="term" value="P:cell adhesion"/>
    <property type="evidence" value="ECO:0007669"/>
    <property type="project" value="InterPro"/>
</dbReference>
<keyword evidence="3" id="KW-0964">Secreted</keyword>
<feature type="disulfide bond" evidence="22">
    <location>
        <begin position="1307"/>
        <end position="1316"/>
    </location>
</feature>
<keyword evidence="15" id="KW-0373">Hyaluronic acid</keyword>
<feature type="compositionally biased region" description="Polar residues" evidence="25">
    <location>
        <begin position="555"/>
        <end position="566"/>
    </location>
</feature>
<evidence type="ECO:0000256" key="13">
    <source>
        <dbReference type="ARBA" id="ARBA00023180"/>
    </source>
</evidence>
<keyword evidence="16" id="KW-0393">Immunoglobulin domain</keyword>
<dbReference type="OrthoDB" id="441660at2759"/>
<evidence type="ECO:0000259" key="28">
    <source>
        <dbReference type="PROSITE" id="PS50041"/>
    </source>
</evidence>
<gene>
    <name evidence="33" type="primary">LOC114866698</name>
</gene>
<feature type="disulfide bond" evidence="24">
    <location>
        <begin position="294"/>
        <end position="315"/>
    </location>
</feature>
<dbReference type="KEGG" id="bspl:114866698"/>
<dbReference type="Gene3D" id="2.10.70.10">
    <property type="entry name" value="Complement Module, domain 1"/>
    <property type="match status" value="1"/>
</dbReference>
<evidence type="ECO:0000256" key="4">
    <source>
        <dbReference type="ARBA" id="ARBA00022530"/>
    </source>
</evidence>
<feature type="compositionally biased region" description="Polar residues" evidence="25">
    <location>
        <begin position="1220"/>
        <end position="1235"/>
    </location>
</feature>
<evidence type="ECO:0000259" key="30">
    <source>
        <dbReference type="PROSITE" id="PS50923"/>
    </source>
</evidence>
<dbReference type="SMART" id="SM00445">
    <property type="entry name" value="LINK"/>
    <property type="match status" value="2"/>
</dbReference>
<feature type="compositionally biased region" description="Polar residues" evidence="25">
    <location>
        <begin position="867"/>
        <end position="884"/>
    </location>
</feature>
<evidence type="ECO:0000256" key="21">
    <source>
        <dbReference type="ARBA" id="ARBA00044266"/>
    </source>
</evidence>
<evidence type="ECO:0000256" key="23">
    <source>
        <dbReference type="PROSITE-ProRule" id="PRU00302"/>
    </source>
</evidence>
<feature type="domain" description="Link" evidence="31">
    <location>
        <begin position="149"/>
        <end position="244"/>
    </location>
</feature>
<dbReference type="GO" id="GO:0010001">
    <property type="term" value="P:glial cell differentiation"/>
    <property type="evidence" value="ECO:0007669"/>
    <property type="project" value="TreeGrafter"/>
</dbReference>
<feature type="region of interest" description="Disordered" evidence="25">
    <location>
        <begin position="1214"/>
        <end position="1236"/>
    </location>
</feature>
<dbReference type="InterPro" id="IPR013783">
    <property type="entry name" value="Ig-like_fold"/>
</dbReference>
<dbReference type="InterPro" id="IPR000152">
    <property type="entry name" value="EGF-type_Asp/Asn_hydroxyl_site"/>
</dbReference>
<dbReference type="Pfam" id="PF00193">
    <property type="entry name" value="Xlink"/>
    <property type="match status" value="2"/>
</dbReference>
<keyword evidence="14" id="KW-0966">Cell projection</keyword>
<dbReference type="InterPro" id="IPR018097">
    <property type="entry name" value="EGF_Ca-bd_CS"/>
</dbReference>
<evidence type="ECO:0000313" key="32">
    <source>
        <dbReference type="Proteomes" id="UP000515150"/>
    </source>
</evidence>
<dbReference type="PANTHER" id="PTHR22804:SF6">
    <property type="entry name" value="VERSICAN CORE PROTEIN"/>
    <property type="match status" value="1"/>
</dbReference>
<dbReference type="SUPFAM" id="SSF57535">
    <property type="entry name" value="Complement control module/SCR domain"/>
    <property type="match status" value="1"/>
</dbReference>
<keyword evidence="11" id="KW-0654">Proteoglycan</keyword>
<dbReference type="PROSITE" id="PS00615">
    <property type="entry name" value="C_TYPE_LECTIN_1"/>
    <property type="match status" value="1"/>
</dbReference>
<dbReference type="Pfam" id="PF00084">
    <property type="entry name" value="Sushi"/>
    <property type="match status" value="1"/>
</dbReference>
<feature type="chain" id="PRO_5028381021" description="Versican core protein" evidence="26">
    <location>
        <begin position="19"/>
        <end position="1561"/>
    </location>
</feature>
<feature type="domain" description="Link" evidence="31">
    <location>
        <begin position="250"/>
        <end position="347"/>
    </location>
</feature>
<proteinExistence type="predicted"/>
<dbReference type="GO" id="GO:0007417">
    <property type="term" value="P:central nervous system development"/>
    <property type="evidence" value="ECO:0007669"/>
    <property type="project" value="TreeGrafter"/>
</dbReference>
<keyword evidence="8" id="KW-0430">Lectin</keyword>
<dbReference type="InterPro" id="IPR003599">
    <property type="entry name" value="Ig_sub"/>
</dbReference>
<evidence type="ECO:0000256" key="16">
    <source>
        <dbReference type="ARBA" id="ARBA00023319"/>
    </source>
</evidence>
<evidence type="ECO:0000256" key="14">
    <source>
        <dbReference type="ARBA" id="ARBA00023273"/>
    </source>
</evidence>
<evidence type="ECO:0000256" key="12">
    <source>
        <dbReference type="ARBA" id="ARBA00023157"/>
    </source>
</evidence>
<comment type="function">
    <text evidence="17">May play a role in intercellular signaling and in connecting cells with the extracellular matrix. May take part in the regulation of cell motility, growth and differentiation. Binds hyaluronic acid.</text>
</comment>
<evidence type="ECO:0000256" key="20">
    <source>
        <dbReference type="ARBA" id="ARBA00044263"/>
    </source>
</evidence>
<feature type="disulfide bond" evidence="23">
    <location>
        <begin position="1479"/>
        <end position="1506"/>
    </location>
</feature>
<evidence type="ECO:0000256" key="25">
    <source>
        <dbReference type="SAM" id="MobiDB-lite"/>
    </source>
</evidence>
<evidence type="ECO:0000256" key="8">
    <source>
        <dbReference type="ARBA" id="ARBA00022734"/>
    </source>
</evidence>
<feature type="compositionally biased region" description="Polar residues" evidence="25">
    <location>
        <begin position="525"/>
        <end position="538"/>
    </location>
</feature>
<evidence type="ECO:0000256" key="7">
    <source>
        <dbReference type="ARBA" id="ARBA00022729"/>
    </source>
</evidence>
<dbReference type="InterPro" id="IPR050691">
    <property type="entry name" value="Hyaluronan_bind_Proteoglycan"/>
</dbReference>
<evidence type="ECO:0000256" key="3">
    <source>
        <dbReference type="ARBA" id="ARBA00022525"/>
    </source>
</evidence>
<evidence type="ECO:0000256" key="15">
    <source>
        <dbReference type="ARBA" id="ARBA00023290"/>
    </source>
</evidence>
<evidence type="ECO:0000256" key="24">
    <source>
        <dbReference type="PROSITE-ProRule" id="PRU00323"/>
    </source>
</evidence>
<keyword evidence="10" id="KW-0106">Calcium</keyword>
<dbReference type="InterPro" id="IPR033987">
    <property type="entry name" value="CSPG_CTLD"/>
</dbReference>
<sequence length="1561" mass="168662">MILQLLLHLFCLVCLCSGRPQPASSQTLKMERMSLAAGSLASRVVLPCHFPLLPAGAPLSSSPDHQLRIKWTKLEGDSEKVVLVTQGAVVKVGLEYRNRVSVPTYPLSGWDASLLMEQLRASDAGLYRCEVMHGMENTQDIVRLNVTGVVFHYRASSSRYTLDFLSAVQACFAAGASIATPEQLNAAFEDGFDQCDAGWLADQSVRYPITAPRPGCSGDLLSRPGVRSYGVRDPKEMYDVYCYVDKLYGEVFYPPTLVDKVTLQEARDECEKHDAVLASPGQLFAAWRAGFNRCDYGWLSDGSVRYPITVPRPQCGGGQLGVRTLYKYKDQTGYPDPTDRHGAFCFKANLPELTAPPMAPTPAPSPDSPVDYDSNIGVVESVPDIKALPELLASATPPPTPAPLIHVDIAEVQARGPEPATATDSSVDYEAKDSGRVESVPVREGAIVTDSPYATASVITTALISDHDSQNTGMVESVPGIVPEIMASVTQAPGLPTYDATDLPHMVLPPLPTSRTKTPHLDISSEGQTGSDRGQHSGSGDEGPSRPLTPAEAPETTSSTALNTTDRVVPETMGTDLGFTAGAEQVGRDPAVVYKTPGTTQEALALRPNESLASPRDEKKTVHFIVVSVMNQNQSVDHIVDILKQPGTNVSQPGFPQLIDLSRLPSEVMQSIGDIDADRPSLTDQLPTISFVNGNHEQKHEPELPLEARGDTFETAAPVQVHVMENETEIKDGKEEKDWEPDNETYFDPLATEEVTDLKDTSPDIVFTISEFDDLSTQTPSDQTAAMGAFTTVSPHVPFLSPTTPSAPGVSQPGTGFISAYEGYEGSGTATTEEPSQESAAAHVTPTQATGSLSGVMTDEAEVGGTEPTTFIPQPQSQETTAQAQMEDGSASGVEETSGQDFDSTETPEVSITLLSTHSTLHTQQPQPAAGTDVTEVPLGLPEVDTFTEPGSGAQESSVEKEQHLVTLTGQAVVTVLPAVDTFTEPGSGAQESSVEKERHLDDLTRKAAVTAVPAVDTFTEPGSGAQELPREKEQHLVNLTGQAADTVLPAGETFAEPGSGAQESPVEREQHLDDLTRKAAVTLLPVVAGAGRQTTPIQSLTFQPSAAPASTEPSFATKDDGRHPTVTSTEPAPALTKQTTESHRDHPAADSLGHAGQPTNSTALPSHAHDQSTFSIPKWALTSDPAAATLPDDRFGDYGRGIGLSVVEALPQERKEAVTTEQPEPGTESSSTVAASPVDVRDLLPCSENPCHNGGSCFKKGEQNTCVCAPGFTGPQCETDVDECQSNPCLNGATCMDGINSFTCLCLPSYAGELCEQDTEVCGFGWQKFQSHCYKYFTHRRTWDAAERECRLHGAHLTSVLSQEEQHFVNRLGSDYQWIGLNDKMFERDFRWTDGKTMQYDFWRPNQPDSFFQSGEDCVVMIWHEGGQWNDVPCNYHLTFTCKKGAVSCGQPPVVKSARVFGATKPQYEIGSLVRYHCKEGFIQRHPPTVRCRADGRWETPKVTCTSPATYHKSATLRLRGNHSDEQQHHGNHIHPHLVGDALQNLLREKRQQQRHQTRQ</sequence>
<feature type="region of interest" description="Disordered" evidence="25">
    <location>
        <begin position="803"/>
        <end position="907"/>
    </location>
</feature>
<feature type="domain" description="EGF-like" evidence="27">
    <location>
        <begin position="1243"/>
        <end position="1279"/>
    </location>
</feature>
<dbReference type="GeneID" id="114866698"/>
<dbReference type="Gene3D" id="2.10.25.10">
    <property type="entry name" value="Laminin"/>
    <property type="match status" value="2"/>
</dbReference>
<keyword evidence="32" id="KW-1185">Reference proteome</keyword>
<keyword evidence="13" id="KW-0325">Glycoprotein</keyword>
<dbReference type="GO" id="GO:0048812">
    <property type="term" value="P:neuron projection morphogenesis"/>
    <property type="evidence" value="ECO:0007669"/>
    <property type="project" value="UniProtKB-ARBA"/>
</dbReference>
<dbReference type="SMART" id="SM00179">
    <property type="entry name" value="EGF_CA"/>
    <property type="match status" value="2"/>
</dbReference>
<evidence type="ECO:0000259" key="27">
    <source>
        <dbReference type="PROSITE" id="PS50026"/>
    </source>
</evidence>
<dbReference type="GO" id="GO:0002052">
    <property type="term" value="P:positive regulation of neuroblast proliferation"/>
    <property type="evidence" value="ECO:0007669"/>
    <property type="project" value="TreeGrafter"/>
</dbReference>
<keyword evidence="4" id="KW-0272">Extracellular matrix</keyword>
<evidence type="ECO:0000256" key="10">
    <source>
        <dbReference type="ARBA" id="ARBA00022837"/>
    </source>
</evidence>
<evidence type="ECO:0000256" key="6">
    <source>
        <dbReference type="ARBA" id="ARBA00022659"/>
    </source>
</evidence>
<evidence type="ECO:0000256" key="26">
    <source>
        <dbReference type="SAM" id="SignalP"/>
    </source>
</evidence>
<feature type="disulfide bond" evidence="24">
    <location>
        <begin position="195"/>
        <end position="216"/>
    </location>
</feature>
<feature type="signal peptide" evidence="26">
    <location>
        <begin position="1"/>
        <end position="18"/>
    </location>
</feature>
<evidence type="ECO:0000256" key="18">
    <source>
        <dbReference type="ARBA" id="ARBA00044099"/>
    </source>
</evidence>
<dbReference type="PROSITE" id="PS50923">
    <property type="entry name" value="SUSHI"/>
    <property type="match status" value="1"/>
</dbReference>
<dbReference type="InterPro" id="IPR035976">
    <property type="entry name" value="Sushi/SCR/CCP_sf"/>
</dbReference>
<feature type="disulfide bond" evidence="23">
    <location>
        <begin position="1450"/>
        <end position="1493"/>
    </location>
</feature>
<dbReference type="PROSITE" id="PS00022">
    <property type="entry name" value="EGF_1"/>
    <property type="match status" value="2"/>
</dbReference>
<dbReference type="GO" id="GO:0005886">
    <property type="term" value="C:plasma membrane"/>
    <property type="evidence" value="ECO:0007669"/>
    <property type="project" value="UniProtKB-ARBA"/>
</dbReference>
<dbReference type="PROSITE" id="PS01187">
    <property type="entry name" value="EGF_CA"/>
    <property type="match status" value="1"/>
</dbReference>
<keyword evidence="9" id="KW-0677">Repeat</keyword>
<dbReference type="PANTHER" id="PTHR22804">
    <property type="entry name" value="AGGRECAN/VERSICAN PROTEOGLYCAN"/>
    <property type="match status" value="1"/>
</dbReference>
<dbReference type="Proteomes" id="UP000515150">
    <property type="component" value="Chromosome 12"/>
</dbReference>
<dbReference type="PROSITE" id="PS50026">
    <property type="entry name" value="EGF_3"/>
    <property type="match status" value="2"/>
</dbReference>
<evidence type="ECO:0000256" key="19">
    <source>
        <dbReference type="ARBA" id="ARBA00044230"/>
    </source>
</evidence>
<feature type="region of interest" description="Disordered" evidence="25">
    <location>
        <begin position="1102"/>
        <end position="1171"/>
    </location>
</feature>
<keyword evidence="6 23" id="KW-0768">Sushi</keyword>
<organism evidence="32 33">
    <name type="scientific">Betta splendens</name>
    <name type="common">Siamese fighting fish</name>
    <dbReference type="NCBI Taxonomy" id="158456"/>
    <lineage>
        <taxon>Eukaryota</taxon>
        <taxon>Metazoa</taxon>
        <taxon>Chordata</taxon>
        <taxon>Craniata</taxon>
        <taxon>Vertebrata</taxon>
        <taxon>Euteleostomi</taxon>
        <taxon>Actinopterygii</taxon>
        <taxon>Neopterygii</taxon>
        <taxon>Teleostei</taxon>
        <taxon>Neoteleostei</taxon>
        <taxon>Acanthomorphata</taxon>
        <taxon>Anabantaria</taxon>
        <taxon>Anabantiformes</taxon>
        <taxon>Anabantoidei</taxon>
        <taxon>Osphronemidae</taxon>
        <taxon>Betta</taxon>
    </lineage>
</organism>
<dbReference type="PRINTS" id="PR01265">
    <property type="entry name" value="LINKMODULE"/>
</dbReference>
<dbReference type="SMART" id="SM00032">
    <property type="entry name" value="CCP"/>
    <property type="match status" value="1"/>
</dbReference>
<dbReference type="Gene3D" id="3.10.100.10">
    <property type="entry name" value="Mannose-Binding Protein A, subunit A"/>
    <property type="match status" value="3"/>
</dbReference>
<feature type="domain" description="EGF-like" evidence="27">
    <location>
        <begin position="1281"/>
        <end position="1317"/>
    </location>
</feature>
<dbReference type="GO" id="GO:0005540">
    <property type="term" value="F:hyaluronic acid binding"/>
    <property type="evidence" value="ECO:0007669"/>
    <property type="project" value="UniProtKB-KW"/>
</dbReference>
<dbReference type="CDD" id="cd03588">
    <property type="entry name" value="CLECT_CSPGs"/>
    <property type="match status" value="1"/>
</dbReference>
<dbReference type="PROSITE" id="PS50041">
    <property type="entry name" value="C_TYPE_LECTIN_2"/>
    <property type="match status" value="1"/>
</dbReference>
<evidence type="ECO:0000313" key="33">
    <source>
        <dbReference type="RefSeq" id="XP_029024592.1"/>
    </source>
</evidence>
<dbReference type="PROSITE" id="PS50835">
    <property type="entry name" value="IG_LIKE"/>
    <property type="match status" value="1"/>
</dbReference>
<dbReference type="GO" id="GO:0045202">
    <property type="term" value="C:synapse"/>
    <property type="evidence" value="ECO:0007669"/>
    <property type="project" value="TreeGrafter"/>
</dbReference>
<dbReference type="FunFam" id="2.10.25.10:FF:000230">
    <property type="entry name" value="Delta-like protein"/>
    <property type="match status" value="1"/>
</dbReference>
<evidence type="ECO:0000256" key="9">
    <source>
        <dbReference type="ARBA" id="ARBA00022737"/>
    </source>
</evidence>
<feature type="domain" description="Ig-like" evidence="29">
    <location>
        <begin position="22"/>
        <end position="145"/>
    </location>
</feature>
<dbReference type="Pfam" id="PF00008">
    <property type="entry name" value="EGF"/>
    <property type="match status" value="2"/>
</dbReference>
<dbReference type="GO" id="GO:0005615">
    <property type="term" value="C:extracellular space"/>
    <property type="evidence" value="ECO:0007669"/>
    <property type="project" value="TreeGrafter"/>
</dbReference>
<dbReference type="SMART" id="SM00034">
    <property type="entry name" value="CLECT"/>
    <property type="match status" value="1"/>
</dbReference>
<dbReference type="InterPro" id="IPR000742">
    <property type="entry name" value="EGF"/>
</dbReference>
<reference evidence="33" key="1">
    <citation type="submission" date="2025-08" db="UniProtKB">
        <authorList>
            <consortium name="RefSeq"/>
        </authorList>
    </citation>
    <scope>IDENTIFICATION</scope>
</reference>
<dbReference type="FunFam" id="3.10.100.10:FF:000002">
    <property type="entry name" value="Hyaluronan proteoglycan link protein 1"/>
    <property type="match status" value="1"/>
</dbReference>
<dbReference type="InterPro" id="IPR036179">
    <property type="entry name" value="Ig-like_dom_sf"/>
</dbReference>
<comment type="subcellular location">
    <subcellularLocation>
        <location evidence="1">Cell projection</location>
        <location evidence="1">Cilium</location>
        <location evidence="1">Photoreceptor outer segment</location>
    </subcellularLocation>
    <subcellularLocation>
        <location evidence="2">Secreted</location>
        <location evidence="2">Extracellular space</location>
        <location evidence="2">Extracellular matrix</location>
        <location evidence="2">Interphotoreceptor matrix</location>
    </subcellularLocation>
</comment>
<dbReference type="FunFam" id="3.10.100.10:FF:000011">
    <property type="entry name" value="Aggrecan core protein"/>
    <property type="match status" value="1"/>
</dbReference>
<dbReference type="InterPro" id="IPR016186">
    <property type="entry name" value="C-type_lectin-like/link_sf"/>
</dbReference>
<dbReference type="SUPFAM" id="SSF48726">
    <property type="entry name" value="Immunoglobulin"/>
    <property type="match status" value="1"/>
</dbReference>
<dbReference type="SMART" id="SM00409">
    <property type="entry name" value="IG"/>
    <property type="match status" value="1"/>
</dbReference>
<dbReference type="SUPFAM" id="SSF56436">
    <property type="entry name" value="C-type lectin-like"/>
    <property type="match status" value="3"/>
</dbReference>
<dbReference type="GO" id="GO:0033165">
    <property type="term" value="C:interphotoreceptor matrix"/>
    <property type="evidence" value="ECO:0007669"/>
    <property type="project" value="UniProtKB-SubCell"/>
</dbReference>
<dbReference type="PROSITE" id="PS00010">
    <property type="entry name" value="ASX_HYDROXYL"/>
    <property type="match status" value="1"/>
</dbReference>
<keyword evidence="12 22" id="KW-1015">Disulfide bond</keyword>